<sequence length="47" mass="5688">MVKYWPNNKGIELNNAVVNLFYNTRKKLRYNLSNQTGYYLYIDILNN</sequence>
<proteinExistence type="predicted"/>
<dbReference type="EMBL" id="MK814612">
    <property type="protein sequence ID" value="QCI04581.1"/>
    <property type="molecule type" value="Genomic_DNA"/>
</dbReference>
<organism evidence="1">
    <name type="scientific">Apoglossum ruscifolium</name>
    <dbReference type="NCBI Taxonomy" id="167976"/>
    <lineage>
        <taxon>Eukaryota</taxon>
        <taxon>Rhodophyta</taxon>
        <taxon>Florideophyceae</taxon>
        <taxon>Rhodymeniophycidae</taxon>
        <taxon>Ceramiales</taxon>
        <taxon>Delesseriaceae</taxon>
        <taxon>Apoglossum</taxon>
    </lineage>
</organism>
<gene>
    <name evidence="1" type="primary">ycf55</name>
</gene>
<accession>A0A4D6WP50</accession>
<reference evidence="1" key="1">
    <citation type="journal article" date="2019" name="Mol. Phylogenet. Evol.">
        <title>Morphological evolution and classification of the red algal order Ceramiales inferred using plastid phylogenomics.</title>
        <authorList>
            <person name="Diaz-Tapia P."/>
            <person name="Pasella M.M."/>
            <person name="Verbruggen H."/>
            <person name="Maggs C.A."/>
        </authorList>
    </citation>
    <scope>NUCLEOTIDE SEQUENCE</scope>
    <source>
        <strain evidence="1">PD2929_2</strain>
    </source>
</reference>
<name>A0A4D6WP50_9FLOR</name>
<protein>
    <submittedName>
        <fullName evidence="1">Uncharacterized protein</fullName>
    </submittedName>
</protein>
<geneLocation type="plastid" evidence="1"/>
<keyword evidence="1" id="KW-0934">Plastid</keyword>
<reference evidence="1" key="2">
    <citation type="submission" date="2019-04" db="EMBL/GenBank/DDBJ databases">
        <authorList>
            <person name="Pasella M."/>
        </authorList>
    </citation>
    <scope>NUCLEOTIDE SEQUENCE</scope>
    <source>
        <strain evidence="1">PD2929_2</strain>
    </source>
</reference>
<dbReference type="AlphaFoldDB" id="A0A4D6WP50"/>
<evidence type="ECO:0000313" key="1">
    <source>
        <dbReference type="EMBL" id="QCI04581.1"/>
    </source>
</evidence>